<protein>
    <submittedName>
        <fullName evidence="2">5-epi-aristolochene synthase 4</fullName>
    </submittedName>
</protein>
<proteinExistence type="predicted"/>
<gene>
    <name evidence="2" type="primary">LOC107770416</name>
</gene>
<organism evidence="1 2">
    <name type="scientific">Nicotiana tabacum</name>
    <name type="common">Common tobacco</name>
    <dbReference type="NCBI Taxonomy" id="4097"/>
    <lineage>
        <taxon>Eukaryota</taxon>
        <taxon>Viridiplantae</taxon>
        <taxon>Streptophyta</taxon>
        <taxon>Embryophyta</taxon>
        <taxon>Tracheophyta</taxon>
        <taxon>Spermatophyta</taxon>
        <taxon>Magnoliopsida</taxon>
        <taxon>eudicotyledons</taxon>
        <taxon>Gunneridae</taxon>
        <taxon>Pentapetalae</taxon>
        <taxon>asterids</taxon>
        <taxon>lamiids</taxon>
        <taxon>Solanales</taxon>
        <taxon>Solanaceae</taxon>
        <taxon>Nicotianoideae</taxon>
        <taxon>Nicotianeae</taxon>
        <taxon>Nicotiana</taxon>
    </lineage>
</organism>
<sequence length="194" mass="22386">MASAAVGNNLVKIEEEEEIVRPVADFSPSLWGHQFLSFSIDNQIQVPERQSEGSQHFQSLSEIARWDINKIDWLSDCMKISYKAILDLYKDYEKELSSAGRSYIVRHAIERMKEVVRNYNVESTWFIEGYMPPVSEYLSNALATTTYYYLATTSYLGIKSATEHDFEWLSKNPKILEASEIICRVIDDTATYEI</sequence>
<dbReference type="Proteomes" id="UP000790787">
    <property type="component" value="Chromosome 11"/>
</dbReference>
<evidence type="ECO:0000313" key="2">
    <source>
        <dbReference type="RefSeq" id="XP_075081017.1"/>
    </source>
</evidence>
<name>A0AC58S7P4_TOBAC</name>
<keyword evidence="1" id="KW-1185">Reference proteome</keyword>
<evidence type="ECO:0000313" key="1">
    <source>
        <dbReference type="Proteomes" id="UP000790787"/>
    </source>
</evidence>
<accession>A0AC58S7P4</accession>
<dbReference type="RefSeq" id="XP_075081017.1">
    <property type="nucleotide sequence ID" value="XM_075224916.1"/>
</dbReference>
<reference evidence="1" key="1">
    <citation type="journal article" date="2014" name="Nat. Commun.">
        <title>The tobacco genome sequence and its comparison with those of tomato and potato.</title>
        <authorList>
            <person name="Sierro N."/>
            <person name="Battey J.N."/>
            <person name="Ouadi S."/>
            <person name="Bakaher N."/>
            <person name="Bovet L."/>
            <person name="Willig A."/>
            <person name="Goepfert S."/>
            <person name="Peitsch M.C."/>
            <person name="Ivanov N.V."/>
        </authorList>
    </citation>
    <scope>NUCLEOTIDE SEQUENCE [LARGE SCALE GENOMIC DNA]</scope>
</reference>
<reference evidence="2" key="2">
    <citation type="submission" date="2025-08" db="UniProtKB">
        <authorList>
            <consortium name="RefSeq"/>
        </authorList>
    </citation>
    <scope>IDENTIFICATION</scope>
    <source>
        <tissue evidence="2">Leaf</tissue>
    </source>
</reference>